<protein>
    <recommendedName>
        <fullName evidence="4">PsbP C-terminal domain-containing protein</fullName>
    </recommendedName>
</protein>
<name>A0A7Y0Q8X2_9GAMM</name>
<feature type="chain" id="PRO_5030779507" description="PsbP C-terminal domain-containing protein" evidence="1">
    <location>
        <begin position="22"/>
        <end position="181"/>
    </location>
</feature>
<dbReference type="RefSeq" id="WP_169075922.1">
    <property type="nucleotide sequence ID" value="NZ_JABBXH010000004.1"/>
</dbReference>
<keyword evidence="1" id="KW-0732">Signal</keyword>
<evidence type="ECO:0008006" key="4">
    <source>
        <dbReference type="Google" id="ProtNLM"/>
    </source>
</evidence>
<evidence type="ECO:0000313" key="2">
    <source>
        <dbReference type="EMBL" id="NMP32600.1"/>
    </source>
</evidence>
<evidence type="ECO:0000256" key="1">
    <source>
        <dbReference type="SAM" id="SignalP"/>
    </source>
</evidence>
<reference evidence="2 3" key="1">
    <citation type="submission" date="2020-04" db="EMBL/GenBank/DDBJ databases">
        <title>Thalassotalea sp. M1531, isolated from the surface of marine red alga.</title>
        <authorList>
            <person name="Pang L."/>
            <person name="Lu D.-C."/>
        </authorList>
    </citation>
    <scope>NUCLEOTIDE SEQUENCE [LARGE SCALE GENOMIC DNA]</scope>
    <source>
        <strain evidence="2 3">M1531</strain>
    </source>
</reference>
<proteinExistence type="predicted"/>
<accession>A0A7Y0Q8X2</accession>
<dbReference type="AlphaFoldDB" id="A0A7Y0Q8X2"/>
<dbReference type="Proteomes" id="UP000568664">
    <property type="component" value="Unassembled WGS sequence"/>
</dbReference>
<dbReference type="EMBL" id="JABBXH010000004">
    <property type="protein sequence ID" value="NMP32600.1"/>
    <property type="molecule type" value="Genomic_DNA"/>
</dbReference>
<gene>
    <name evidence="2" type="ORF">HII17_13620</name>
</gene>
<keyword evidence="3" id="KW-1185">Reference proteome</keyword>
<evidence type="ECO:0000313" key="3">
    <source>
        <dbReference type="Proteomes" id="UP000568664"/>
    </source>
</evidence>
<organism evidence="2 3">
    <name type="scientific">Thalassotalea algicola</name>
    <dbReference type="NCBI Taxonomy" id="2716224"/>
    <lineage>
        <taxon>Bacteria</taxon>
        <taxon>Pseudomonadati</taxon>
        <taxon>Pseudomonadota</taxon>
        <taxon>Gammaproteobacteria</taxon>
        <taxon>Alteromonadales</taxon>
        <taxon>Colwelliaceae</taxon>
        <taxon>Thalassotalea</taxon>
    </lineage>
</organism>
<feature type="signal peptide" evidence="1">
    <location>
        <begin position="1"/>
        <end position="21"/>
    </location>
</feature>
<comment type="caution">
    <text evidence="2">The sequence shown here is derived from an EMBL/GenBank/DDBJ whole genome shotgun (WGS) entry which is preliminary data.</text>
</comment>
<sequence length="181" mass="20731">MKSLLNLAILLSATFFSFAFANETNQYSFFNDSIAIELSSKLNQLSDSSIKKRYGKQQTPPTYAFEDNENSVSFTFTQYPTPANKSSMNKIHKSISNMLRKASDKASWKKDKVYTRLGTKIAVYEYEVKGIGKYQYNLTYALPIEGRLTFISFKTTNKKYKNKWLAVARESLDSIQLTNNT</sequence>